<dbReference type="Proteomes" id="UP000242164">
    <property type="component" value="Unassembled WGS sequence"/>
</dbReference>
<accession>A0AAX2CI32</accession>
<gene>
    <name evidence="1" type="ORF">BCB44BAC_02467</name>
</gene>
<protein>
    <submittedName>
        <fullName evidence="1">Uncharacterized protein</fullName>
    </submittedName>
</protein>
<comment type="caution">
    <text evidence="1">The sequence shown here is derived from an EMBL/GenBank/DDBJ whole genome shotgun (WGS) entry which is preliminary data.</text>
</comment>
<name>A0AAX2CI32_9BACI</name>
<organism evidence="1 2">
    <name type="scientific">Bacillus cytotoxicus</name>
    <dbReference type="NCBI Taxonomy" id="580165"/>
    <lineage>
        <taxon>Bacteria</taxon>
        <taxon>Bacillati</taxon>
        <taxon>Bacillota</taxon>
        <taxon>Bacilli</taxon>
        <taxon>Bacillales</taxon>
        <taxon>Bacillaceae</taxon>
        <taxon>Bacillus</taxon>
        <taxon>Bacillus cereus group</taxon>
    </lineage>
</organism>
<reference evidence="1 2" key="1">
    <citation type="submission" date="2016-08" db="EMBL/GenBank/DDBJ databases">
        <authorList>
            <person name="Loux V."/>
            <person name="Rue O."/>
        </authorList>
    </citation>
    <scope>NUCLEOTIDE SEQUENCE [LARGE SCALE GENOMIC DNA]</scope>
    <source>
        <strain evidence="1 2">AFSSA_08CEB44bac</strain>
    </source>
</reference>
<dbReference type="AlphaFoldDB" id="A0AAX2CI32"/>
<sequence length="35" mass="4264">MDKVLENQELQNQFNQALVQNYTKLRMNWLPQKSI</sequence>
<proteinExistence type="predicted"/>
<evidence type="ECO:0000313" key="2">
    <source>
        <dbReference type="Proteomes" id="UP000242164"/>
    </source>
</evidence>
<dbReference type="EMBL" id="FMIK01000029">
    <property type="protein sequence ID" value="SCL94884.1"/>
    <property type="molecule type" value="Genomic_DNA"/>
</dbReference>
<evidence type="ECO:0000313" key="1">
    <source>
        <dbReference type="EMBL" id="SCL94884.1"/>
    </source>
</evidence>